<evidence type="ECO:0000313" key="5">
    <source>
        <dbReference type="EMBL" id="MBK6088910.1"/>
    </source>
</evidence>
<evidence type="ECO:0000256" key="3">
    <source>
        <dbReference type="SAM" id="MobiDB-lite"/>
    </source>
</evidence>
<keyword evidence="2" id="KW-0184">Conjugation</keyword>
<dbReference type="Gene3D" id="3.30.930.30">
    <property type="match status" value="1"/>
</dbReference>
<evidence type="ECO:0000256" key="2">
    <source>
        <dbReference type="ARBA" id="ARBA00022971"/>
    </source>
</evidence>
<organism evidence="5 6">
    <name type="scientific">Ruminococcus difficilis</name>
    <dbReference type="NCBI Taxonomy" id="2763069"/>
    <lineage>
        <taxon>Bacteria</taxon>
        <taxon>Bacillati</taxon>
        <taxon>Bacillota</taxon>
        <taxon>Clostridia</taxon>
        <taxon>Eubacteriales</taxon>
        <taxon>Oscillospiraceae</taxon>
        <taxon>Ruminococcus</taxon>
    </lineage>
</organism>
<dbReference type="AlphaFoldDB" id="A0A934WS44"/>
<feature type="domain" description="MobA/MobL protein" evidence="4">
    <location>
        <begin position="65"/>
        <end position="215"/>
    </location>
</feature>
<evidence type="ECO:0000259" key="4">
    <source>
        <dbReference type="Pfam" id="PF03389"/>
    </source>
</evidence>
<reference evidence="5" key="1">
    <citation type="submission" date="2021-01" db="EMBL/GenBank/DDBJ databases">
        <title>Genome public.</title>
        <authorList>
            <person name="Liu C."/>
            <person name="Sun Q."/>
        </authorList>
    </citation>
    <scope>NUCLEOTIDE SEQUENCE</scope>
    <source>
        <strain evidence="5">M6</strain>
    </source>
</reference>
<evidence type="ECO:0000313" key="6">
    <source>
        <dbReference type="Proteomes" id="UP000633365"/>
    </source>
</evidence>
<dbReference type="EMBL" id="JAEQMG010000099">
    <property type="protein sequence ID" value="MBK6088910.1"/>
    <property type="molecule type" value="Genomic_DNA"/>
</dbReference>
<dbReference type="Pfam" id="PF03389">
    <property type="entry name" value="MobA_MobL"/>
    <property type="match status" value="1"/>
</dbReference>
<comment type="caution">
    <text evidence="5">The sequence shown here is derived from an EMBL/GenBank/DDBJ whole genome shotgun (WGS) entry which is preliminary data.</text>
</comment>
<name>A0A934WS44_9FIRM</name>
<dbReference type="InterPro" id="IPR005053">
    <property type="entry name" value="MobA_MobL"/>
</dbReference>
<protein>
    <submittedName>
        <fullName evidence="5">MobA/MobL family protein</fullName>
    </submittedName>
</protein>
<dbReference type="Proteomes" id="UP000633365">
    <property type="component" value="Unassembled WGS sequence"/>
</dbReference>
<evidence type="ECO:0000256" key="1">
    <source>
        <dbReference type="ARBA" id="ARBA00010873"/>
    </source>
</evidence>
<keyword evidence="6" id="KW-1185">Reference proteome</keyword>
<comment type="similarity">
    <text evidence="1">Belongs to the MobA/MobL family.</text>
</comment>
<proteinExistence type="inferred from homology"/>
<accession>A0A934WS44</accession>
<gene>
    <name evidence="5" type="ORF">JKK62_09675</name>
</gene>
<sequence>MTRHSFIQMSKLSNVKGRINYITSHARQENLYATYQTADSAFWSALAKEAQIEFKRSNVEGKCIEARELIIALPEVYTRLNPQQVLESFTDEFRKRYNVECISALHHNKRKTNYHIHLIFSERRLLEHPEIKTASRNLFYSEQGKRVRTKKEVLDESGKLRNGCKIIKKGEVYEQHMFTVKDKQFKGEPFLQEVKTFYTDLINKEVADPEHKLKVFESESVYLPTKKIGKNNPRAAEIEADNAARQEWNRTADLALVSGIEEVKILAVKKEEIQERTSESIKQNGWFPKLFRSIVNKAKELLRDMIRTQQLPPKPVLSVDMDEYRVMQKLMIKVQNEAAAICRLQDVELSKLQSQLAETKGLFKGKERKALEQKIQQMEKTIAAKLNAIPTILQDDGYPDAEVFIAAFKKATEIVEQYRRDLSDWERKVKSNKAPKRQSPPPEKQSVRNRLRQLQAESKQRRTHNRHSQDIER</sequence>
<feature type="region of interest" description="Disordered" evidence="3">
    <location>
        <begin position="425"/>
        <end position="473"/>
    </location>
</feature>